<dbReference type="Pfam" id="PF13407">
    <property type="entry name" value="Peripla_BP_4"/>
    <property type="match status" value="1"/>
</dbReference>
<comment type="subcellular location">
    <subcellularLocation>
        <location evidence="1">Cell envelope</location>
    </subcellularLocation>
</comment>
<evidence type="ECO:0000313" key="6">
    <source>
        <dbReference type="Proteomes" id="UP001652409"/>
    </source>
</evidence>
<feature type="chain" id="PRO_5047411488" evidence="3">
    <location>
        <begin position="26"/>
        <end position="339"/>
    </location>
</feature>
<dbReference type="RefSeq" id="WP_262583139.1">
    <property type="nucleotide sequence ID" value="NZ_JAOQJL010000037.1"/>
</dbReference>
<dbReference type="CDD" id="cd06307">
    <property type="entry name" value="PBP1_sugar_binding"/>
    <property type="match status" value="1"/>
</dbReference>
<organism evidence="5 6">
    <name type="scientific">Blautia ammoniilytica</name>
    <dbReference type="NCBI Taxonomy" id="2981782"/>
    <lineage>
        <taxon>Bacteria</taxon>
        <taxon>Bacillati</taxon>
        <taxon>Bacillota</taxon>
        <taxon>Clostridia</taxon>
        <taxon>Lachnospirales</taxon>
        <taxon>Lachnospiraceae</taxon>
        <taxon>Blautia</taxon>
    </lineage>
</organism>
<comment type="caution">
    <text evidence="5">The sequence shown here is derived from an EMBL/GenBank/DDBJ whole genome shotgun (WGS) entry which is preliminary data.</text>
</comment>
<proteinExistence type="inferred from homology"/>
<reference evidence="5 6" key="1">
    <citation type="journal article" date="2021" name="ISME Commun">
        <title>Automated analysis of genomic sequences facilitates high-throughput and comprehensive description of bacteria.</title>
        <authorList>
            <person name="Hitch T.C.A."/>
        </authorList>
    </citation>
    <scope>NUCLEOTIDE SEQUENCE [LARGE SCALE GENOMIC DNA]</scope>
    <source>
        <strain evidence="5 6">Sanger_23</strain>
    </source>
</reference>
<comment type="similarity">
    <text evidence="2">Belongs to the bacterial solute-binding protein 2 family.</text>
</comment>
<name>A0ABT2TWT5_9FIRM</name>
<sequence length="339" mass="36149">MKKKMIAMLMAGMMAVAGTGVTAMADDFVKAEDLEVPAGKTLRTLPVDQAAEDPIKIASICVQNNPWGAAVMVGQNYAKEVLADRNCTVDVISVENFEAMNWTSTIENCIAANYNAICIFGVSDELDPVVNQATEAGILVYCFNGDLPDTDRTAWFGMDDYQAGETAGNAIKDAVPDGGKYAIITGSFSVTGHEKRRTGCRSITDEVEGLELVGEYENNDDANTAYSLTTDLITANPDIKAIYVTAGGPSGAAQALKDAGMDGKVTLVCHDVLDAVADYIADGTISVAIDQDPFNQGYQPVVSAFNKLVADQDCDEINTYDAVIATPDTVKDQFPELFE</sequence>
<dbReference type="SUPFAM" id="SSF53822">
    <property type="entry name" value="Periplasmic binding protein-like I"/>
    <property type="match status" value="1"/>
</dbReference>
<dbReference type="PANTHER" id="PTHR30036:SF7">
    <property type="entry name" value="ABC TRANSPORTER PERIPLASMIC-BINDING PROTEIN YPHF"/>
    <property type="match status" value="1"/>
</dbReference>
<evidence type="ECO:0000256" key="2">
    <source>
        <dbReference type="ARBA" id="ARBA00007639"/>
    </source>
</evidence>
<dbReference type="InterPro" id="IPR050555">
    <property type="entry name" value="Bact_Solute-Bind_Prot2"/>
</dbReference>
<dbReference type="Gene3D" id="3.40.50.2300">
    <property type="match status" value="2"/>
</dbReference>
<accession>A0ABT2TWT5</accession>
<evidence type="ECO:0000256" key="3">
    <source>
        <dbReference type="SAM" id="SignalP"/>
    </source>
</evidence>
<gene>
    <name evidence="5" type="ORF">OCV61_15035</name>
</gene>
<dbReference type="InterPro" id="IPR028082">
    <property type="entry name" value="Peripla_BP_I"/>
</dbReference>
<evidence type="ECO:0000313" key="5">
    <source>
        <dbReference type="EMBL" id="MCU6766701.1"/>
    </source>
</evidence>
<dbReference type="EMBL" id="JAOQJL010000037">
    <property type="protein sequence ID" value="MCU6766701.1"/>
    <property type="molecule type" value="Genomic_DNA"/>
</dbReference>
<feature type="signal peptide" evidence="3">
    <location>
        <begin position="1"/>
        <end position="25"/>
    </location>
</feature>
<protein>
    <submittedName>
        <fullName evidence="5">Substrate-binding domain-containing protein</fullName>
    </submittedName>
</protein>
<evidence type="ECO:0000259" key="4">
    <source>
        <dbReference type="Pfam" id="PF13407"/>
    </source>
</evidence>
<dbReference type="InterPro" id="IPR025997">
    <property type="entry name" value="SBP_2_dom"/>
</dbReference>
<keyword evidence="6" id="KW-1185">Reference proteome</keyword>
<feature type="domain" description="Periplasmic binding protein" evidence="4">
    <location>
        <begin position="63"/>
        <end position="308"/>
    </location>
</feature>
<dbReference type="PANTHER" id="PTHR30036">
    <property type="entry name" value="D-XYLOSE-BINDING PERIPLASMIC PROTEIN"/>
    <property type="match status" value="1"/>
</dbReference>
<evidence type="ECO:0000256" key="1">
    <source>
        <dbReference type="ARBA" id="ARBA00004196"/>
    </source>
</evidence>
<dbReference type="Proteomes" id="UP001652409">
    <property type="component" value="Unassembled WGS sequence"/>
</dbReference>
<keyword evidence="3" id="KW-0732">Signal</keyword>